<dbReference type="Pfam" id="PF25396">
    <property type="entry name" value="ZNFX1"/>
    <property type="match status" value="1"/>
</dbReference>
<dbReference type="PANTHER" id="PTHR10887">
    <property type="entry name" value="DNA2/NAM7 HELICASE FAMILY"/>
    <property type="match status" value="1"/>
</dbReference>
<protein>
    <recommendedName>
        <fullName evidence="10">NFX1-type zinc finger-containing protein 1-like</fullName>
    </recommendedName>
</protein>
<dbReference type="CDD" id="cd17936">
    <property type="entry name" value="EEXXEc_NFX1"/>
    <property type="match status" value="1"/>
</dbReference>
<dbReference type="GO" id="GO:0005694">
    <property type="term" value="C:chromosome"/>
    <property type="evidence" value="ECO:0007669"/>
    <property type="project" value="UniProtKB-ARBA"/>
</dbReference>
<evidence type="ECO:0008006" key="10">
    <source>
        <dbReference type="Google" id="ProtNLM"/>
    </source>
</evidence>
<dbReference type="GO" id="GO:0031048">
    <property type="term" value="P:regulatory ncRNA-mediated heterochromatin formation"/>
    <property type="evidence" value="ECO:0007669"/>
    <property type="project" value="TreeGrafter"/>
</dbReference>
<gene>
    <name evidence="8" type="ORF">CLODIP_2_CD01006</name>
</gene>
<reference evidence="8 9" key="1">
    <citation type="submission" date="2020-04" db="EMBL/GenBank/DDBJ databases">
        <authorList>
            <person name="Alioto T."/>
            <person name="Alioto T."/>
            <person name="Gomez Garrido J."/>
        </authorList>
    </citation>
    <scope>NUCLEOTIDE SEQUENCE [LARGE SCALE GENOMIC DNA]</scope>
</reference>
<evidence type="ECO:0000256" key="4">
    <source>
        <dbReference type="ARBA" id="ARBA00022840"/>
    </source>
</evidence>
<evidence type="ECO:0000256" key="1">
    <source>
        <dbReference type="ARBA" id="ARBA00022741"/>
    </source>
</evidence>
<dbReference type="Pfam" id="PF13086">
    <property type="entry name" value="AAA_11"/>
    <property type="match status" value="2"/>
</dbReference>
<dbReference type="GO" id="GO:0005524">
    <property type="term" value="F:ATP binding"/>
    <property type="evidence" value="ECO:0007669"/>
    <property type="project" value="UniProtKB-KW"/>
</dbReference>
<dbReference type="FunFam" id="3.40.50.300:FF:000326">
    <property type="entry name" value="P-loop containing nucleoside triphosphate hydrolase"/>
    <property type="match status" value="1"/>
</dbReference>
<evidence type="ECO:0000256" key="3">
    <source>
        <dbReference type="ARBA" id="ARBA00022806"/>
    </source>
</evidence>
<dbReference type="Gene3D" id="3.40.50.300">
    <property type="entry name" value="P-loop containing nucleotide triphosphate hydrolases"/>
    <property type="match status" value="2"/>
</dbReference>
<dbReference type="InterPro" id="IPR047187">
    <property type="entry name" value="SF1_C_Upf1"/>
</dbReference>
<dbReference type="GO" id="GO:0004386">
    <property type="term" value="F:helicase activity"/>
    <property type="evidence" value="ECO:0007669"/>
    <property type="project" value="UniProtKB-KW"/>
</dbReference>
<evidence type="ECO:0000259" key="7">
    <source>
        <dbReference type="Pfam" id="PF25396"/>
    </source>
</evidence>
<feature type="domain" description="DNA2/NAM7 helicase helicase" evidence="5">
    <location>
        <begin position="269"/>
        <end position="352"/>
    </location>
</feature>
<sequence length="871" mass="98718">MHSTFRKQYITVHSGFAAAEVVQDRLGSVYPTFEEVVLGKKEKISPNIINGSYESQGQYLKTLFWLTREDFVSPLRKGIEEYREWQRSHRTYDPTFESSEVKIHPRVIIVQKRLGKRSLIPMACVPDQRNYSQKDRSKMFLPGSLLCFTNDSFCSLKLATIVYREFHSCETHISLRFWNDPDLPLGKTFTMVECEAFFAPYFHVLSALNSTDPKKVPFKKYFVDVIKEDHLPQYLNCNSTSIVVRGVDQQFRFNVTNLGSWPTAAELGLNASQLVALQTALTAELAVIQGPPGTGKTFMALKIAEILLSNKIALKRRTPILVVCMTNHALDQFLVGMLKFTEKLVRVGGQSKCRELDKYNSYKTGVSLVNQDVIGMTTTVAARMKNELDGIGCQVVIVEEAAEVLEAHIIACLSEKLQHLILIGDHQQLRPKVAEYDMEKLNLHISLFERMVINRDKCCTLQVQHRMAPEISQLIVPLIYEKLQNHESVHHKPQLKSLLKRVSFVNHENLESKVKMSTSKRNQFEAEFLVALCKHLLYQIGYTSDDITILTTYNGQVDLIRQLIHKDKSDKSDVVKALKKVRVAVVDDYQGEESNIILLSLVRSNEGGNIGYLAKENRVCVALSRAKNGLVMVGNMDCLSSRSHLWDSIRHTLENQDAISDALTLRCESHPNHTFKVQDAEDFFMLAPHGGCYQPCVKTPGCGHPCKDICHIVCPEDECPEPCILRYGQEEMHPCTLNCHIVSGKKCEILLPCGVHTIEVENDGELPNMVCQNPCTKLSKKCRKDHICPKLCSEECGVCEAKVGVKQTCGHFLLKQCHQDDEDKCYERCLKELDCGHECQKKCFESCYPCQACQLDLIVENCNDLTLNRTD</sequence>
<keyword evidence="3" id="KW-0347">Helicase</keyword>
<dbReference type="PANTHER" id="PTHR10887:SF341">
    <property type="entry name" value="NFX1-TYPE ZINC FINGER-CONTAINING PROTEIN 1"/>
    <property type="match status" value="1"/>
</dbReference>
<dbReference type="AlphaFoldDB" id="A0A8S1DWD5"/>
<feature type="domain" description="ZNFX1" evidence="7">
    <location>
        <begin position="98"/>
        <end position="195"/>
    </location>
</feature>
<dbReference type="InterPro" id="IPR045055">
    <property type="entry name" value="DNA2/NAM7-like"/>
</dbReference>
<keyword evidence="4" id="KW-0067">ATP-binding</keyword>
<keyword evidence="9" id="KW-1185">Reference proteome</keyword>
<dbReference type="CDD" id="cd18808">
    <property type="entry name" value="SF1_C_Upf1"/>
    <property type="match status" value="1"/>
</dbReference>
<evidence type="ECO:0000259" key="6">
    <source>
        <dbReference type="Pfam" id="PF13087"/>
    </source>
</evidence>
<name>A0A8S1DWD5_9INSE</name>
<evidence type="ECO:0000259" key="5">
    <source>
        <dbReference type="Pfam" id="PF13086"/>
    </source>
</evidence>
<dbReference type="SUPFAM" id="SSF52540">
    <property type="entry name" value="P-loop containing nucleoside triphosphate hydrolases"/>
    <property type="match status" value="1"/>
</dbReference>
<dbReference type="InterPro" id="IPR057373">
    <property type="entry name" value="ZNFX1"/>
</dbReference>
<dbReference type="InterPro" id="IPR027417">
    <property type="entry name" value="P-loop_NTPase"/>
</dbReference>
<organism evidence="8 9">
    <name type="scientific">Cloeon dipterum</name>
    <dbReference type="NCBI Taxonomy" id="197152"/>
    <lineage>
        <taxon>Eukaryota</taxon>
        <taxon>Metazoa</taxon>
        <taxon>Ecdysozoa</taxon>
        <taxon>Arthropoda</taxon>
        <taxon>Hexapoda</taxon>
        <taxon>Insecta</taxon>
        <taxon>Pterygota</taxon>
        <taxon>Palaeoptera</taxon>
        <taxon>Ephemeroptera</taxon>
        <taxon>Pisciforma</taxon>
        <taxon>Baetidae</taxon>
        <taxon>Cloeon</taxon>
    </lineage>
</organism>
<keyword evidence="1" id="KW-0547">Nucleotide-binding</keyword>
<dbReference type="GO" id="GO:0031380">
    <property type="term" value="C:nuclear RNA-directed RNA polymerase complex"/>
    <property type="evidence" value="ECO:0007669"/>
    <property type="project" value="TreeGrafter"/>
</dbReference>
<dbReference type="Proteomes" id="UP000494165">
    <property type="component" value="Unassembled WGS sequence"/>
</dbReference>
<evidence type="ECO:0000313" key="9">
    <source>
        <dbReference type="Proteomes" id="UP000494165"/>
    </source>
</evidence>
<accession>A0A8S1DWD5</accession>
<feature type="domain" description="DNA2/NAM7 helicase helicase" evidence="5">
    <location>
        <begin position="378"/>
        <end position="433"/>
    </location>
</feature>
<dbReference type="Pfam" id="PF13087">
    <property type="entry name" value="AAA_12"/>
    <property type="match status" value="1"/>
</dbReference>
<dbReference type="OrthoDB" id="2423195at2759"/>
<feature type="domain" description="DNA2/NAM7 helicase-like C-terminal" evidence="6">
    <location>
        <begin position="444"/>
        <end position="636"/>
    </location>
</feature>
<evidence type="ECO:0000256" key="2">
    <source>
        <dbReference type="ARBA" id="ARBA00022801"/>
    </source>
</evidence>
<dbReference type="GO" id="GO:0016787">
    <property type="term" value="F:hydrolase activity"/>
    <property type="evidence" value="ECO:0007669"/>
    <property type="project" value="UniProtKB-KW"/>
</dbReference>
<keyword evidence="2" id="KW-0378">Hydrolase</keyword>
<evidence type="ECO:0000313" key="8">
    <source>
        <dbReference type="EMBL" id="CAB3384829.1"/>
    </source>
</evidence>
<comment type="caution">
    <text evidence="8">The sequence shown here is derived from an EMBL/GenBank/DDBJ whole genome shotgun (WGS) entry which is preliminary data.</text>
</comment>
<dbReference type="EMBL" id="CADEPI010000375">
    <property type="protein sequence ID" value="CAB3384829.1"/>
    <property type="molecule type" value="Genomic_DNA"/>
</dbReference>
<dbReference type="InterPro" id="IPR041679">
    <property type="entry name" value="DNA2/NAM7-like_C"/>
</dbReference>
<proteinExistence type="predicted"/>
<dbReference type="InterPro" id="IPR041677">
    <property type="entry name" value="DNA2/NAM7_AAA_11"/>
</dbReference>